<sequence>LQCLACGRNFTQSNAYSTHMRSCRPQRKRMASALELAKETYKRKKFRTALNPPEQEQLSQLNLSPAEPPVEVSFVSDDMEAEISISLAERRPRRENRRLPLRYRVEPPVQLPGLPPSSVVDPVASVSSIPIPISSESHQVQLPTRQILKSQRNVFGLFRQYFAVSFPSHDPDSEVQLSDVSHSPSDDDKAEPLPTKLFQPYPNKNAFLLGEWYWNGGLQKSKEDFKTLTNIICDQSFVPADIRDVPWDSVNERLGESADSEDMWLDQPDAGWKETAITLSIPFPKNASNPGLQLYTFPPFRHRSIVSVLKEKMTNTQDFPHFHLEPYELRWRRRDILTPESIRVHGELYTSPAFLEAHEEIQALPAEPGCSLPRVMVGLMFGSDSTHLTSFGNASLWPCYMYFGNESKYRRCKPNCNLCNHMAYFQKIPPGFKDFTALHCGGKGPSEAFMTHCQREFFHAQWRELLDDDFLAAYEHGVVIECCDGIKRRFYLRIFAYSADYPEKVLLSSIRNMGNCPCPRCLIPKNSAHLLGTKDDRKQRRSLARVDDRHYKAKILGARKLIYQNNRTVDSIMVQRLLKPESLVPTENAFSKKLSGFGFNLFSIFLVDFMHEFELGVWKKIFIHLLRILECVHGSTDQLNQRFRDMPTFGRDSIRRFTNSVSELKKLGARDYENLLQCSIPVFEGLLPEPHNTDVLNVLYVLAHWHALAKLRQHTDLSLVVLDGITTQLGELLRNFQEETCADYDTRELSRETAARVRQTAGKPTSNKKNLGHVVDAVGSSSETPIAALNLNTYKDHSLGDYVESIRQYGTVDSYSTEAASPMELEHRSPKSRYLRTSRKHFEKQLGHIERRQARIRRIRQRLNGNGKIRSVLIHEKAPDPSASTYHIGKTQNHPIDLGAIARRAEGDFAAKDFTKKLKEHLLPRILKKLKINEDSLGSGDTSMEQLAQKWIVVKSDRIFQHKLAHFYHTTYDVRRSEDVINPRTAHCDVMLLADLEPNGTSHSDMTATHPFLYGRVIGIYHVNVVYVGQGMKSYEAMRFDLLQIRWFQVEISDLQDRHLSEWASLRLNRLSFPSMAFKDSFGFLDPSLVLRGCHLIPMFSSGKRHPSGTGFSGMAKDGNDWRGYYVNRFADRDMAMRYHWGLGIGHTYS</sequence>
<dbReference type="EMBL" id="KN817711">
    <property type="protein sequence ID" value="KJA13829.1"/>
    <property type="molecule type" value="Genomic_DNA"/>
</dbReference>
<gene>
    <name evidence="4" type="ORF">HYPSUDRAFT_99722</name>
</gene>
<reference evidence="5" key="1">
    <citation type="submission" date="2014-04" db="EMBL/GenBank/DDBJ databases">
        <title>Evolutionary Origins and Diversification of the Mycorrhizal Mutualists.</title>
        <authorList>
            <consortium name="DOE Joint Genome Institute"/>
            <consortium name="Mycorrhizal Genomics Consortium"/>
            <person name="Kohler A."/>
            <person name="Kuo A."/>
            <person name="Nagy L.G."/>
            <person name="Floudas D."/>
            <person name="Copeland A."/>
            <person name="Barry K.W."/>
            <person name="Cichocki N."/>
            <person name="Veneault-Fourrey C."/>
            <person name="LaButti K."/>
            <person name="Lindquist E.A."/>
            <person name="Lipzen A."/>
            <person name="Lundell T."/>
            <person name="Morin E."/>
            <person name="Murat C."/>
            <person name="Riley R."/>
            <person name="Ohm R."/>
            <person name="Sun H."/>
            <person name="Tunlid A."/>
            <person name="Henrissat B."/>
            <person name="Grigoriev I.V."/>
            <person name="Hibbett D.S."/>
            <person name="Martin F."/>
        </authorList>
    </citation>
    <scope>NUCLEOTIDE SEQUENCE [LARGE SCALE GENOMIC DNA]</scope>
    <source>
        <strain evidence="5">FD-334 SS-4</strain>
    </source>
</reference>
<evidence type="ECO:0000313" key="4">
    <source>
        <dbReference type="EMBL" id="KJA13829.1"/>
    </source>
</evidence>
<keyword evidence="5" id="KW-1185">Reference proteome</keyword>
<keyword evidence="1" id="KW-0479">Metal-binding</keyword>
<feature type="non-terminal residue" evidence="4">
    <location>
        <position position="1150"/>
    </location>
</feature>
<evidence type="ECO:0000256" key="1">
    <source>
        <dbReference type="PROSITE-ProRule" id="PRU00042"/>
    </source>
</evidence>
<dbReference type="InterPro" id="IPR041078">
    <property type="entry name" value="Plavaka"/>
</dbReference>
<dbReference type="Proteomes" id="UP000054270">
    <property type="component" value="Unassembled WGS sequence"/>
</dbReference>
<dbReference type="AlphaFoldDB" id="A0A0D2N3K5"/>
<accession>A0A0D2N3K5</accession>
<dbReference type="PROSITE" id="PS50157">
    <property type="entry name" value="ZINC_FINGER_C2H2_2"/>
    <property type="match status" value="1"/>
</dbReference>
<evidence type="ECO:0000256" key="2">
    <source>
        <dbReference type="SAM" id="MobiDB-lite"/>
    </source>
</evidence>
<dbReference type="Pfam" id="PF18759">
    <property type="entry name" value="Plavaka"/>
    <property type="match status" value="1"/>
</dbReference>
<dbReference type="InterPro" id="IPR013087">
    <property type="entry name" value="Znf_C2H2_type"/>
</dbReference>
<proteinExistence type="predicted"/>
<dbReference type="OrthoDB" id="2687259at2759"/>
<name>A0A0D2N3K5_HYPSF</name>
<organism evidence="4 5">
    <name type="scientific">Hypholoma sublateritium (strain FD-334 SS-4)</name>
    <dbReference type="NCBI Taxonomy" id="945553"/>
    <lineage>
        <taxon>Eukaryota</taxon>
        <taxon>Fungi</taxon>
        <taxon>Dikarya</taxon>
        <taxon>Basidiomycota</taxon>
        <taxon>Agaricomycotina</taxon>
        <taxon>Agaricomycetes</taxon>
        <taxon>Agaricomycetidae</taxon>
        <taxon>Agaricales</taxon>
        <taxon>Agaricineae</taxon>
        <taxon>Strophariaceae</taxon>
        <taxon>Hypholoma</taxon>
    </lineage>
</organism>
<feature type="domain" description="C2H2-type" evidence="3">
    <location>
        <begin position="1"/>
        <end position="28"/>
    </location>
</feature>
<feature type="region of interest" description="Disordered" evidence="2">
    <location>
        <begin position="173"/>
        <end position="196"/>
    </location>
</feature>
<dbReference type="STRING" id="945553.A0A0D2N3K5"/>
<keyword evidence="1" id="KW-0862">Zinc</keyword>
<evidence type="ECO:0000259" key="3">
    <source>
        <dbReference type="PROSITE" id="PS50157"/>
    </source>
</evidence>
<keyword evidence="1" id="KW-0863">Zinc-finger</keyword>
<evidence type="ECO:0000313" key="5">
    <source>
        <dbReference type="Proteomes" id="UP000054270"/>
    </source>
</evidence>
<protein>
    <recommendedName>
        <fullName evidence="3">C2H2-type domain-containing protein</fullName>
    </recommendedName>
</protein>
<dbReference type="GO" id="GO:0008270">
    <property type="term" value="F:zinc ion binding"/>
    <property type="evidence" value="ECO:0007669"/>
    <property type="project" value="UniProtKB-KW"/>
</dbReference>
<feature type="non-terminal residue" evidence="4">
    <location>
        <position position="1"/>
    </location>
</feature>